<dbReference type="PANTHER" id="PTHR35531">
    <property type="entry name" value="INNER MEMBRANE PROTEIN YBCI-RELATED"/>
    <property type="match status" value="1"/>
</dbReference>
<feature type="transmembrane region" description="Helical" evidence="1">
    <location>
        <begin position="157"/>
        <end position="176"/>
    </location>
</feature>
<gene>
    <name evidence="2" type="ORF">A2627_00725</name>
</gene>
<dbReference type="Pfam" id="PF04307">
    <property type="entry name" value="YdjM"/>
    <property type="match status" value="1"/>
</dbReference>
<name>A0A1F7YGS1_9BACT</name>
<proteinExistence type="predicted"/>
<dbReference type="PANTHER" id="PTHR35531:SF1">
    <property type="entry name" value="INNER MEMBRANE PROTEIN YBCI-RELATED"/>
    <property type="match status" value="1"/>
</dbReference>
<reference evidence="2 3" key="1">
    <citation type="journal article" date="2016" name="Nat. Commun.">
        <title>Thousands of microbial genomes shed light on interconnected biogeochemical processes in an aquifer system.</title>
        <authorList>
            <person name="Anantharaman K."/>
            <person name="Brown C.T."/>
            <person name="Hug L.A."/>
            <person name="Sharon I."/>
            <person name="Castelle C.J."/>
            <person name="Probst A.J."/>
            <person name="Thomas B.C."/>
            <person name="Singh A."/>
            <person name="Wilkins M.J."/>
            <person name="Karaoz U."/>
            <person name="Brodie E.L."/>
            <person name="Williams K.H."/>
            <person name="Hubbard S.S."/>
            <person name="Banfield J.F."/>
        </authorList>
    </citation>
    <scope>NUCLEOTIDE SEQUENCE [LARGE SCALE GENOMIC DNA]</scope>
</reference>
<evidence type="ECO:0000313" key="3">
    <source>
        <dbReference type="Proteomes" id="UP000178851"/>
    </source>
</evidence>
<dbReference type="InterPro" id="IPR016956">
    <property type="entry name" value="YdjM"/>
</dbReference>
<organism evidence="2 3">
    <name type="scientific">Candidatus Woesebacteria bacterium RIFCSPHIGHO2_01_FULL_39_28</name>
    <dbReference type="NCBI Taxonomy" id="1802496"/>
    <lineage>
        <taxon>Bacteria</taxon>
        <taxon>Candidatus Woeseibacteriota</taxon>
    </lineage>
</organism>
<dbReference type="PIRSF" id="PIRSF030780">
    <property type="entry name" value="Md_memb_hyd_prd"/>
    <property type="match status" value="1"/>
</dbReference>
<evidence type="ECO:0000313" key="2">
    <source>
        <dbReference type="EMBL" id="OGM26536.1"/>
    </source>
</evidence>
<evidence type="ECO:0000256" key="1">
    <source>
        <dbReference type="SAM" id="Phobius"/>
    </source>
</evidence>
<feature type="transmembrane region" description="Helical" evidence="1">
    <location>
        <begin position="103"/>
        <end position="124"/>
    </location>
</feature>
<dbReference type="Proteomes" id="UP000178851">
    <property type="component" value="Unassembled WGS sequence"/>
</dbReference>
<protein>
    <recommendedName>
        <fullName evidence="4">Membrane protein containing DUF457, transmembrane</fullName>
    </recommendedName>
</protein>
<evidence type="ECO:0008006" key="4">
    <source>
        <dbReference type="Google" id="ProtNLM"/>
    </source>
</evidence>
<comment type="caution">
    <text evidence="2">The sequence shown here is derived from an EMBL/GenBank/DDBJ whole genome shotgun (WGS) entry which is preliminary data.</text>
</comment>
<dbReference type="EMBL" id="MGGI01000012">
    <property type="protein sequence ID" value="OGM26536.1"/>
    <property type="molecule type" value="Genomic_DNA"/>
</dbReference>
<keyword evidence="1" id="KW-1133">Transmembrane helix</keyword>
<dbReference type="AlphaFoldDB" id="A0A1F7YGS1"/>
<feature type="transmembrane region" description="Helical" evidence="1">
    <location>
        <begin position="78"/>
        <end position="96"/>
    </location>
</feature>
<keyword evidence="1" id="KW-0472">Membrane</keyword>
<dbReference type="InterPro" id="IPR007404">
    <property type="entry name" value="YdjM-like"/>
</dbReference>
<sequence>MTARTHDVFAFASLITVAAIYPPNSLNLATLFTSLIGNVVGALIPDMDQATNRLWDLLPGGNFVGKIFRRLFLGHRTISHSLLGVFLFYKILKWVLPKLFNSAFIDIRIVLISLMIGFISHLLADSLTKEGLPLFFPFSFKLGMPPISALRITTGSWAENFIVFPGVLVYLVWFVGNNKDQLINVIRLIKN</sequence>
<accession>A0A1F7YGS1</accession>
<keyword evidence="1" id="KW-0812">Transmembrane</keyword>